<organism evidence="2 3">
    <name type="scientific">Lentzea rhizosphaerae</name>
    <dbReference type="NCBI Taxonomy" id="2041025"/>
    <lineage>
        <taxon>Bacteria</taxon>
        <taxon>Bacillati</taxon>
        <taxon>Actinomycetota</taxon>
        <taxon>Actinomycetes</taxon>
        <taxon>Pseudonocardiales</taxon>
        <taxon>Pseudonocardiaceae</taxon>
        <taxon>Lentzea</taxon>
    </lineage>
</organism>
<comment type="caution">
    <text evidence="2">The sequence shown here is derived from an EMBL/GenBank/DDBJ whole genome shotgun (WGS) entry which is preliminary data.</text>
</comment>
<evidence type="ECO:0000313" key="3">
    <source>
        <dbReference type="Proteomes" id="UP001595690"/>
    </source>
</evidence>
<evidence type="ECO:0000259" key="1">
    <source>
        <dbReference type="Pfam" id="PF00753"/>
    </source>
</evidence>
<protein>
    <submittedName>
        <fullName evidence="2">MBL fold metallo-hydrolase</fullName>
    </submittedName>
</protein>
<evidence type="ECO:0000313" key="2">
    <source>
        <dbReference type="EMBL" id="MFC3890677.1"/>
    </source>
</evidence>
<dbReference type="Gene3D" id="3.60.15.10">
    <property type="entry name" value="Ribonuclease Z/Hydroxyacylglutathione hydrolase-like"/>
    <property type="match status" value="1"/>
</dbReference>
<dbReference type="EMBL" id="JBHRZI010000005">
    <property type="protein sequence ID" value="MFC3890677.1"/>
    <property type="molecule type" value="Genomic_DNA"/>
</dbReference>
<dbReference type="Pfam" id="PF00753">
    <property type="entry name" value="Lactamase_B"/>
    <property type="match status" value="1"/>
</dbReference>
<dbReference type="InterPro" id="IPR036866">
    <property type="entry name" value="RibonucZ/Hydroxyglut_hydro"/>
</dbReference>
<sequence length="130" mass="14096">MTAQPELREVAPGVHAWIQPDGTWWINNAGAVHADGEVVVIDTCATARRTRLFLDALAAATGDAPIRLAVNTHLHEHTRQGILQDFILANTPPAWSPTPDWGVEAVRPPTVSFRDEITLHAGSARLHCAV</sequence>
<dbReference type="Proteomes" id="UP001595690">
    <property type="component" value="Unassembled WGS sequence"/>
</dbReference>
<accession>A0ABV8BMQ3</accession>
<gene>
    <name evidence="2" type="ORF">ACFOWZ_04270</name>
</gene>
<name>A0ABV8BMQ3_9PSEU</name>
<feature type="domain" description="Metallo-beta-lactamase" evidence="1">
    <location>
        <begin position="23"/>
        <end position="75"/>
    </location>
</feature>
<dbReference type="SUPFAM" id="SSF56281">
    <property type="entry name" value="Metallo-hydrolase/oxidoreductase"/>
    <property type="match status" value="1"/>
</dbReference>
<keyword evidence="3" id="KW-1185">Reference proteome</keyword>
<reference evidence="3" key="1">
    <citation type="journal article" date="2019" name="Int. J. Syst. Evol. Microbiol.">
        <title>The Global Catalogue of Microorganisms (GCM) 10K type strain sequencing project: providing services to taxonomists for standard genome sequencing and annotation.</title>
        <authorList>
            <consortium name="The Broad Institute Genomics Platform"/>
            <consortium name="The Broad Institute Genome Sequencing Center for Infectious Disease"/>
            <person name="Wu L."/>
            <person name="Ma J."/>
        </authorList>
    </citation>
    <scope>NUCLEOTIDE SEQUENCE [LARGE SCALE GENOMIC DNA]</scope>
    <source>
        <strain evidence="3">CGMCC 4.7405</strain>
    </source>
</reference>
<dbReference type="RefSeq" id="WP_382368957.1">
    <property type="nucleotide sequence ID" value="NZ_JBHRZI010000005.1"/>
</dbReference>
<proteinExistence type="predicted"/>
<dbReference type="InterPro" id="IPR001279">
    <property type="entry name" value="Metallo-B-lactamas"/>
</dbReference>